<feature type="compositionally biased region" description="Basic and acidic residues" evidence="4">
    <location>
        <begin position="195"/>
        <end position="212"/>
    </location>
</feature>
<evidence type="ECO:0000256" key="2">
    <source>
        <dbReference type="ARBA" id="ARBA00022803"/>
    </source>
</evidence>
<dbReference type="FunFam" id="3.40.30.10:FF:000211">
    <property type="entry name" value="TPR repeat-containing thioredoxin TTL4"/>
    <property type="match status" value="1"/>
</dbReference>
<evidence type="ECO:0000313" key="6">
    <source>
        <dbReference type="EMBL" id="KAG2258385.1"/>
    </source>
</evidence>
<dbReference type="SUPFAM" id="SSF52833">
    <property type="entry name" value="Thioredoxin-like"/>
    <property type="match status" value="1"/>
</dbReference>
<dbReference type="Proteomes" id="UP000886595">
    <property type="component" value="Unassembled WGS sequence"/>
</dbReference>
<feature type="domain" description="Thioredoxin" evidence="5">
    <location>
        <begin position="831"/>
        <end position="888"/>
    </location>
</feature>
<feature type="repeat" description="TPR" evidence="3">
    <location>
        <begin position="202"/>
        <end position="235"/>
    </location>
</feature>
<evidence type="ECO:0000259" key="5">
    <source>
        <dbReference type="Pfam" id="PF00085"/>
    </source>
</evidence>
<dbReference type="InterPro" id="IPR036249">
    <property type="entry name" value="Thioredoxin-like_sf"/>
</dbReference>
<evidence type="ECO:0000256" key="3">
    <source>
        <dbReference type="PROSITE-ProRule" id="PRU00339"/>
    </source>
</evidence>
<proteinExistence type="predicted"/>
<dbReference type="GO" id="GO:0006950">
    <property type="term" value="P:response to stress"/>
    <property type="evidence" value="ECO:0007669"/>
    <property type="project" value="UniProtKB-ARBA"/>
</dbReference>
<keyword evidence="1" id="KW-0677">Repeat</keyword>
<feature type="compositionally biased region" description="Basic and acidic residues" evidence="4">
    <location>
        <begin position="33"/>
        <end position="46"/>
    </location>
</feature>
<dbReference type="Gene3D" id="1.25.40.10">
    <property type="entry name" value="Tetratricopeptide repeat domain"/>
    <property type="match status" value="2"/>
</dbReference>
<dbReference type="GO" id="GO:0005737">
    <property type="term" value="C:cytoplasm"/>
    <property type="evidence" value="ECO:0007669"/>
    <property type="project" value="TreeGrafter"/>
</dbReference>
<keyword evidence="2 3" id="KW-0802">TPR repeat</keyword>
<dbReference type="InterPro" id="IPR044534">
    <property type="entry name" value="TTL1-4"/>
</dbReference>
<feature type="compositionally biased region" description="Basic residues" evidence="4">
    <location>
        <begin position="105"/>
        <end position="114"/>
    </location>
</feature>
<keyword evidence="7" id="KW-1185">Reference proteome</keyword>
<dbReference type="SUPFAM" id="SSF48452">
    <property type="entry name" value="TPR-like"/>
    <property type="match status" value="3"/>
</dbReference>
<feature type="compositionally biased region" description="Polar residues" evidence="4">
    <location>
        <begin position="88"/>
        <end position="98"/>
    </location>
</feature>
<dbReference type="Pfam" id="PF13174">
    <property type="entry name" value="TPR_6"/>
    <property type="match status" value="2"/>
</dbReference>
<dbReference type="SMART" id="SM00028">
    <property type="entry name" value="TPR"/>
    <property type="match status" value="10"/>
</dbReference>
<comment type="caution">
    <text evidence="6">The sequence shown here is derived from an EMBL/GenBank/DDBJ whole genome shotgun (WGS) entry which is preliminary data.</text>
</comment>
<evidence type="ECO:0000313" key="7">
    <source>
        <dbReference type="Proteomes" id="UP000886595"/>
    </source>
</evidence>
<dbReference type="Pfam" id="PF00085">
    <property type="entry name" value="Thioredoxin"/>
    <property type="match status" value="1"/>
</dbReference>
<dbReference type="InterPro" id="IPR011990">
    <property type="entry name" value="TPR-like_helical_dom_sf"/>
</dbReference>
<dbReference type="InterPro" id="IPR019734">
    <property type="entry name" value="TPR_rpt"/>
</dbReference>
<dbReference type="PANTHER" id="PTHR46050">
    <property type="entry name" value="TPR REPEAT-CONTAINING THIOREDOXIN"/>
    <property type="match status" value="1"/>
</dbReference>
<sequence length="900" mass="99470">MSHYRRHSLEPSIDSITNRFRDSLNFQRDDDDVINKPDFRELDYPLKPRVSSSAAATPAASGSSSSSSGSASGKPSVTSQLAKRSHSGELTESGSATPGSGAKNRNPKPGHRRSASAGTPLIYSGLAFSPVKNRGGASGATSPSPGVVPSGNICPSGKIPKTGMASRASVKPETLFTGNGNYGHGNIVRGGGGKSKPETRDPEEVKKAGNDMYRKGNFSEALSLYDKAISMSPENPAYRSNRAAALAASGRLKEAVKECLEAVRLDPSYARAHQRLASLYLRLGEAENARRQLCFSGQCPDQTELQRVQTLEKHLRLCSEARKIGDWKKVVTEIDAAIANGADSSPQLVACKAEALLRLHQIKDSDLCLSTIQRLDHHHHHHHHTQAKLFGMLCDAYVLCVQAQVDMALGRFENALVKAERAMKIDHSSNNPEVVSVLNNVTNVAKARTRGNELFTSGRYSEASVAYGEGLKFDAFNSVLYCNRAACWFKLGVWDQSVDDCNQALRIQPDYTKALLRRAASYGKLGRWDDAVRDYEVLRKELPGDSEVAESLQRALLNKSEEHKYLGYNNEVEELVACKAEAFLRLHQIKDSDLCLSTIQRLDHHRHHTQPQAKIFGMLCDAYVLCVQAQVDMALGRFENAVVKAERAMKIDHSNNNSEVVSVFNNVTNVAKARSRGNELFTSGRYSEASVAYGEGLKFDAFNSVLYCNRAACRFKLSLWDQSVDDCNQALRIQPGYTKALLRRAASYGKLGRWDDAVRDYEVLRKELPGDSEVAESLQRALLNKSEQHKYLGYNNEVEEVSSLDKFKTATSLPGISVFYFKSSSNRQSEAISPFINTLCLRYPLVHFFKVDVDESLALVKAESIKKAPTFKIYKDGEKVKEMVCPSHKLLEDSVKHFLL</sequence>
<reference evidence="6 7" key="1">
    <citation type="submission" date="2020-02" db="EMBL/GenBank/DDBJ databases">
        <authorList>
            <person name="Ma Q."/>
            <person name="Huang Y."/>
            <person name="Song X."/>
            <person name="Pei D."/>
        </authorList>
    </citation>
    <scope>NUCLEOTIDE SEQUENCE [LARGE SCALE GENOMIC DNA]</scope>
    <source>
        <strain evidence="6">Sxm20200214</strain>
        <tissue evidence="6">Leaf</tissue>
    </source>
</reference>
<evidence type="ECO:0000256" key="1">
    <source>
        <dbReference type="ARBA" id="ARBA00022737"/>
    </source>
</evidence>
<dbReference type="OrthoDB" id="2121326at2759"/>
<gene>
    <name evidence="6" type="ORF">Bca52824_077679</name>
</gene>
<accession>A0A8X7PWC7</accession>
<feature type="region of interest" description="Disordered" evidence="4">
    <location>
        <begin position="27"/>
        <end position="119"/>
    </location>
</feature>
<name>A0A8X7PWC7_BRACI</name>
<dbReference type="AlphaFoldDB" id="A0A8X7PWC7"/>
<protein>
    <recommendedName>
        <fullName evidence="5">Thioredoxin domain-containing protein</fullName>
    </recommendedName>
</protein>
<dbReference type="CDD" id="cd02947">
    <property type="entry name" value="TRX_family"/>
    <property type="match status" value="1"/>
</dbReference>
<feature type="region of interest" description="Disordered" evidence="4">
    <location>
        <begin position="133"/>
        <end position="212"/>
    </location>
</feature>
<organism evidence="6 7">
    <name type="scientific">Brassica carinata</name>
    <name type="common">Ethiopian mustard</name>
    <name type="synonym">Abyssinian cabbage</name>
    <dbReference type="NCBI Taxonomy" id="52824"/>
    <lineage>
        <taxon>Eukaryota</taxon>
        <taxon>Viridiplantae</taxon>
        <taxon>Streptophyta</taxon>
        <taxon>Embryophyta</taxon>
        <taxon>Tracheophyta</taxon>
        <taxon>Spermatophyta</taxon>
        <taxon>Magnoliopsida</taxon>
        <taxon>eudicotyledons</taxon>
        <taxon>Gunneridae</taxon>
        <taxon>Pentapetalae</taxon>
        <taxon>rosids</taxon>
        <taxon>malvids</taxon>
        <taxon>Brassicales</taxon>
        <taxon>Brassicaceae</taxon>
        <taxon>Brassiceae</taxon>
        <taxon>Brassica</taxon>
    </lineage>
</organism>
<dbReference type="EMBL" id="JAAMPC010000015">
    <property type="protein sequence ID" value="KAG2258385.1"/>
    <property type="molecule type" value="Genomic_DNA"/>
</dbReference>
<dbReference type="PROSITE" id="PS50005">
    <property type="entry name" value="TPR"/>
    <property type="match status" value="1"/>
</dbReference>
<dbReference type="Gene3D" id="3.40.30.10">
    <property type="entry name" value="Glutaredoxin"/>
    <property type="match status" value="1"/>
</dbReference>
<dbReference type="PANTHER" id="PTHR46050:SF29">
    <property type="entry name" value="TPR REPEAT-CONTAINING THIOREDOXIN TTL4"/>
    <property type="match status" value="1"/>
</dbReference>
<dbReference type="InterPro" id="IPR013766">
    <property type="entry name" value="Thioredoxin_domain"/>
</dbReference>
<evidence type="ECO:0000256" key="4">
    <source>
        <dbReference type="SAM" id="MobiDB-lite"/>
    </source>
</evidence>
<feature type="compositionally biased region" description="Low complexity" evidence="4">
    <location>
        <begin position="50"/>
        <end position="79"/>
    </location>
</feature>
<dbReference type="Pfam" id="PF13432">
    <property type="entry name" value="TPR_16"/>
    <property type="match status" value="1"/>
</dbReference>
<feature type="compositionally biased region" description="Gly residues" evidence="4">
    <location>
        <begin position="180"/>
        <end position="194"/>
    </location>
</feature>